<evidence type="ECO:0000313" key="3">
    <source>
        <dbReference type="Proteomes" id="UP000635983"/>
    </source>
</evidence>
<evidence type="ECO:0000256" key="1">
    <source>
        <dbReference type="SAM" id="MobiDB-lite"/>
    </source>
</evidence>
<dbReference type="AlphaFoldDB" id="A0A917PHV0"/>
<name>A0A917PHV0_9PSED</name>
<gene>
    <name evidence="2" type="ORF">GCM10009304_00740</name>
</gene>
<comment type="caution">
    <text evidence="2">The sequence shown here is derived from an EMBL/GenBank/DDBJ whole genome shotgun (WGS) entry which is preliminary data.</text>
</comment>
<keyword evidence="3" id="KW-1185">Reference proteome</keyword>
<reference evidence="2" key="2">
    <citation type="submission" date="2020-09" db="EMBL/GenBank/DDBJ databases">
        <authorList>
            <person name="Sun Q."/>
            <person name="Ohkuma M."/>
        </authorList>
    </citation>
    <scope>NUCLEOTIDE SEQUENCE</scope>
    <source>
        <strain evidence="2">JCM 30078</strain>
    </source>
</reference>
<accession>A0A917PHV0</accession>
<reference evidence="2" key="1">
    <citation type="journal article" date="2014" name="Int. J. Syst. Evol. Microbiol.">
        <title>Complete genome sequence of Corynebacterium casei LMG S-19264T (=DSM 44701T), isolated from a smear-ripened cheese.</title>
        <authorList>
            <consortium name="US DOE Joint Genome Institute (JGI-PGF)"/>
            <person name="Walter F."/>
            <person name="Albersmeier A."/>
            <person name="Kalinowski J."/>
            <person name="Ruckert C."/>
        </authorList>
    </citation>
    <scope>NUCLEOTIDE SEQUENCE</scope>
    <source>
        <strain evidence="2">JCM 30078</strain>
    </source>
</reference>
<dbReference type="EMBL" id="BMPO01000001">
    <property type="protein sequence ID" value="GGJ78680.1"/>
    <property type="molecule type" value="Genomic_DNA"/>
</dbReference>
<sequence length="67" mass="6574">MAAIASELAVAAASQGSGMTCAQATPTRAESMLPATIDQGWANGLDGTANKSTAEAPIGAMSHGLLE</sequence>
<organism evidence="2 3">
    <name type="scientific">Pseudomonas matsuisoli</name>
    <dbReference type="NCBI Taxonomy" id="1515666"/>
    <lineage>
        <taxon>Bacteria</taxon>
        <taxon>Pseudomonadati</taxon>
        <taxon>Pseudomonadota</taxon>
        <taxon>Gammaproteobacteria</taxon>
        <taxon>Pseudomonadales</taxon>
        <taxon>Pseudomonadaceae</taxon>
        <taxon>Pseudomonas</taxon>
    </lineage>
</organism>
<dbReference type="Proteomes" id="UP000635983">
    <property type="component" value="Unassembled WGS sequence"/>
</dbReference>
<protein>
    <submittedName>
        <fullName evidence="2">Uncharacterized protein</fullName>
    </submittedName>
</protein>
<proteinExistence type="predicted"/>
<feature type="region of interest" description="Disordered" evidence="1">
    <location>
        <begin position="42"/>
        <end position="67"/>
    </location>
</feature>
<evidence type="ECO:0000313" key="2">
    <source>
        <dbReference type="EMBL" id="GGJ78680.1"/>
    </source>
</evidence>